<name>A0A016QS97_9DEIO</name>
<proteinExistence type="predicted"/>
<dbReference type="STRING" id="1476583.DEIPH_ctg017orf0120"/>
<dbReference type="EMBL" id="JHAC01000017">
    <property type="protein sequence ID" value="EYB68772.1"/>
    <property type="molecule type" value="Genomic_DNA"/>
</dbReference>
<protein>
    <submittedName>
        <fullName evidence="1">Uncharacterized protein</fullName>
    </submittedName>
</protein>
<evidence type="ECO:0000313" key="2">
    <source>
        <dbReference type="Proteomes" id="UP000020492"/>
    </source>
</evidence>
<accession>A0A016QS97</accession>
<evidence type="ECO:0000313" key="1">
    <source>
        <dbReference type="EMBL" id="EYB68772.1"/>
    </source>
</evidence>
<dbReference type="OrthoDB" id="66032at2"/>
<dbReference type="AlphaFoldDB" id="A0A016QS97"/>
<sequence length="152" mass="15998">MSEDLIKGRLGGADGYNVRCAIDGDRISGRAGGKLHGKDIELEITERGVQGTVGTESVRVELEEGELRGNVGNQKLVLRGVDRVTGFLGEPIVGWNVVAQQQGEQLQGQLGSTVLGRPFELSLGTAPGWVGALVAVVAFYALEPRASASVSR</sequence>
<organism evidence="1 2">
    <name type="scientific">Deinococcus phoenicis</name>
    <dbReference type="NCBI Taxonomy" id="1476583"/>
    <lineage>
        <taxon>Bacteria</taxon>
        <taxon>Thermotogati</taxon>
        <taxon>Deinococcota</taxon>
        <taxon>Deinococci</taxon>
        <taxon>Deinococcales</taxon>
        <taxon>Deinococcaceae</taxon>
        <taxon>Deinococcus</taxon>
    </lineage>
</organism>
<reference evidence="1 2" key="1">
    <citation type="submission" date="2014-03" db="EMBL/GenBank/DDBJ databases">
        <title>Draft genome sequence of Deinococcus phoenicis 1P10ME.</title>
        <authorList>
            <person name="Stepanov V.G."/>
            <person name="Vaishampayan P."/>
            <person name="Venkateswaran K."/>
            <person name="Fox G.E."/>
        </authorList>
    </citation>
    <scope>NUCLEOTIDE SEQUENCE [LARGE SCALE GENOMIC DNA]</scope>
    <source>
        <strain evidence="1 2">1P10ME</strain>
    </source>
</reference>
<dbReference type="Proteomes" id="UP000020492">
    <property type="component" value="Unassembled WGS sequence"/>
</dbReference>
<dbReference type="RefSeq" id="WP_034355179.1">
    <property type="nucleotide sequence ID" value="NZ_JHAC01000017.1"/>
</dbReference>
<dbReference type="PATRIC" id="fig|1476583.3.peg.1127"/>
<keyword evidence="2" id="KW-1185">Reference proteome</keyword>
<gene>
    <name evidence="1" type="ORF">DEIPH_ctg017orf0120</name>
</gene>
<comment type="caution">
    <text evidence="1">The sequence shown here is derived from an EMBL/GenBank/DDBJ whole genome shotgun (WGS) entry which is preliminary data.</text>
</comment>